<name>A0A3B1A2T1_9ZZZZ</name>
<reference evidence="2" key="1">
    <citation type="submission" date="2018-06" db="EMBL/GenBank/DDBJ databases">
        <authorList>
            <person name="Zhirakovskaya E."/>
        </authorList>
    </citation>
    <scope>NUCLEOTIDE SEQUENCE</scope>
</reference>
<accession>A0A3B1A2T1</accession>
<evidence type="ECO:0000313" key="2">
    <source>
        <dbReference type="EMBL" id="VAW88044.1"/>
    </source>
</evidence>
<dbReference type="Pfam" id="PF13511">
    <property type="entry name" value="DUF4124"/>
    <property type="match status" value="1"/>
</dbReference>
<proteinExistence type="predicted"/>
<evidence type="ECO:0000259" key="1">
    <source>
        <dbReference type="Pfam" id="PF13511"/>
    </source>
</evidence>
<dbReference type="AlphaFoldDB" id="A0A3B1A2T1"/>
<feature type="domain" description="DUF4124" evidence="1">
    <location>
        <begin position="7"/>
        <end position="44"/>
    </location>
</feature>
<sequence length="87" mass="9482">MKWFCFLLLCLLVLPTQAATYQCTLSSGKVVSSDRPCVEGKVEPPPMADENIYPNNISSRSQAIARADAAKAKREAALSNDKAVDHE</sequence>
<dbReference type="InterPro" id="IPR025392">
    <property type="entry name" value="DUF4124"/>
</dbReference>
<organism evidence="2">
    <name type="scientific">hydrothermal vent metagenome</name>
    <dbReference type="NCBI Taxonomy" id="652676"/>
    <lineage>
        <taxon>unclassified sequences</taxon>
        <taxon>metagenomes</taxon>
        <taxon>ecological metagenomes</taxon>
    </lineage>
</organism>
<gene>
    <name evidence="2" type="ORF">MNBD_GAMMA18-1114</name>
</gene>
<protein>
    <recommendedName>
        <fullName evidence="1">DUF4124 domain-containing protein</fullName>
    </recommendedName>
</protein>
<dbReference type="EMBL" id="UOFP01000207">
    <property type="protein sequence ID" value="VAW88044.1"/>
    <property type="molecule type" value="Genomic_DNA"/>
</dbReference>